<keyword evidence="3" id="KW-1185">Reference proteome</keyword>
<reference evidence="2 3" key="1">
    <citation type="submission" date="2020-08" db="EMBL/GenBank/DDBJ databases">
        <authorList>
            <person name="Kim C.M."/>
        </authorList>
    </citation>
    <scope>NUCLEOTIDE SEQUENCE [LARGE SCALE GENOMIC DNA]</scope>
    <source>
        <strain evidence="2 3">UL070</strain>
    </source>
</reference>
<proteinExistence type="predicted"/>
<comment type="caution">
    <text evidence="2">The sequence shown here is derived from an EMBL/GenBank/DDBJ whole genome shotgun (WGS) entry which is preliminary data.</text>
</comment>
<accession>A0A7W4QG85</accession>
<evidence type="ECO:0000313" key="2">
    <source>
        <dbReference type="EMBL" id="MBB2497493.1"/>
    </source>
</evidence>
<name>A0A7W4QG85_9GAMM</name>
<organism evidence="2 3">
    <name type="scientific">Aquipseudomonas ullengensis</name>
    <dbReference type="NCBI Taxonomy" id="2759166"/>
    <lineage>
        <taxon>Bacteria</taxon>
        <taxon>Pseudomonadati</taxon>
        <taxon>Pseudomonadota</taxon>
        <taxon>Gammaproteobacteria</taxon>
        <taxon>Pseudomonadales</taxon>
        <taxon>Pseudomonadaceae</taxon>
        <taxon>Aquipseudomonas</taxon>
    </lineage>
</organism>
<feature type="compositionally biased region" description="Basic and acidic residues" evidence="1">
    <location>
        <begin position="65"/>
        <end position="81"/>
    </location>
</feature>
<dbReference type="Proteomes" id="UP000542720">
    <property type="component" value="Unassembled WGS sequence"/>
</dbReference>
<dbReference type="AlphaFoldDB" id="A0A7W4QG85"/>
<dbReference type="EMBL" id="JACJUD010000010">
    <property type="protein sequence ID" value="MBB2497493.1"/>
    <property type="molecule type" value="Genomic_DNA"/>
</dbReference>
<sequence>MNKSNESNPGNVQPKPTGQAKKVQDGNITVPFNKVERKPEHKPAAKPMVGNVAEPPVSKAPLAEQRSERGDRRVSPEPHTS</sequence>
<protein>
    <submittedName>
        <fullName evidence="2">Uncharacterized protein</fullName>
    </submittedName>
</protein>
<gene>
    <name evidence="2" type="ORF">H3H51_20925</name>
</gene>
<feature type="compositionally biased region" description="Polar residues" evidence="1">
    <location>
        <begin position="1"/>
        <end position="16"/>
    </location>
</feature>
<dbReference type="RefSeq" id="WP_183091027.1">
    <property type="nucleotide sequence ID" value="NZ_JACJUD010000010.1"/>
</dbReference>
<feature type="region of interest" description="Disordered" evidence="1">
    <location>
        <begin position="1"/>
        <end position="81"/>
    </location>
</feature>
<evidence type="ECO:0000256" key="1">
    <source>
        <dbReference type="SAM" id="MobiDB-lite"/>
    </source>
</evidence>
<feature type="compositionally biased region" description="Basic and acidic residues" evidence="1">
    <location>
        <begin position="34"/>
        <end position="43"/>
    </location>
</feature>
<evidence type="ECO:0000313" key="3">
    <source>
        <dbReference type="Proteomes" id="UP000542720"/>
    </source>
</evidence>